<feature type="chain" id="PRO_5046277818" evidence="2">
    <location>
        <begin position="20"/>
        <end position="344"/>
    </location>
</feature>
<evidence type="ECO:0000259" key="4">
    <source>
        <dbReference type="Pfam" id="PF17118"/>
    </source>
</evidence>
<proteinExistence type="predicted"/>
<name>A0ABV1S8C9_BACAB</name>
<evidence type="ECO:0000256" key="2">
    <source>
        <dbReference type="SAM" id="SignalP"/>
    </source>
</evidence>
<dbReference type="InterPro" id="IPR031343">
    <property type="entry name" value="DUF5105"/>
</dbReference>
<dbReference type="PROSITE" id="PS51257">
    <property type="entry name" value="PROKAR_LIPOPROTEIN"/>
    <property type="match status" value="1"/>
</dbReference>
<dbReference type="Pfam" id="PF11611">
    <property type="entry name" value="DUF4352"/>
    <property type="match status" value="1"/>
</dbReference>
<organism evidence="5 6">
    <name type="scientific">Bacillus altitudinis</name>
    <dbReference type="NCBI Taxonomy" id="293387"/>
    <lineage>
        <taxon>Bacteria</taxon>
        <taxon>Bacillati</taxon>
        <taxon>Bacillota</taxon>
        <taxon>Bacilli</taxon>
        <taxon>Bacillales</taxon>
        <taxon>Bacillaceae</taxon>
        <taxon>Bacillus</taxon>
    </lineage>
</organism>
<dbReference type="Gene3D" id="2.60.40.1240">
    <property type="match status" value="1"/>
</dbReference>
<dbReference type="EMBL" id="JBEOME010000011">
    <property type="protein sequence ID" value="MER3122808.1"/>
    <property type="molecule type" value="Genomic_DNA"/>
</dbReference>
<keyword evidence="6" id="KW-1185">Reference proteome</keyword>
<reference evidence="5 6" key="1">
    <citation type="submission" date="2024-06" db="EMBL/GenBank/DDBJ databases">
        <title>Construction of an artificial bacterial consortium using nitrogen cycle bacteria from Cuatro Cienegas Basin and a mangrove forest.</title>
        <authorList>
            <person name="Aguilera-Najera D."/>
            <person name="Marquez-Cianci L."/>
            <person name="Martinez-Perez E."/>
            <person name="Rosas-Barrera M."/>
            <person name="Rodriguez-Cruz U.E."/>
            <person name="Tapia-Lopez R."/>
            <person name="Eguiarte L.E."/>
            <person name="Souza-Saldivar V."/>
        </authorList>
    </citation>
    <scope>NUCLEOTIDE SEQUENCE [LARGE SCALE GENOMIC DNA]</scope>
    <source>
        <strain evidence="5 6">S14-15</strain>
    </source>
</reference>
<accession>A0ABV1S8C9</accession>
<dbReference type="InterPro" id="IPR029050">
    <property type="entry name" value="Immunoprotect_excell_Ig-like"/>
</dbReference>
<evidence type="ECO:0000259" key="3">
    <source>
        <dbReference type="Pfam" id="PF11611"/>
    </source>
</evidence>
<dbReference type="Proteomes" id="UP001467674">
    <property type="component" value="Unassembled WGS sequence"/>
</dbReference>
<dbReference type="RefSeq" id="WP_350386523.1">
    <property type="nucleotide sequence ID" value="NZ_JBEOME010000011.1"/>
</dbReference>
<evidence type="ECO:0000313" key="5">
    <source>
        <dbReference type="EMBL" id="MER3122808.1"/>
    </source>
</evidence>
<comment type="caution">
    <text evidence="5">The sequence shown here is derived from an EMBL/GenBank/DDBJ whole genome shotgun (WGS) entry which is preliminary data.</text>
</comment>
<evidence type="ECO:0000313" key="6">
    <source>
        <dbReference type="Proteomes" id="UP001467674"/>
    </source>
</evidence>
<dbReference type="InterPro" id="IPR029051">
    <property type="entry name" value="DUF4352"/>
</dbReference>
<keyword evidence="1 2" id="KW-0732">Signal</keyword>
<feature type="domain" description="DUF4352" evidence="3">
    <location>
        <begin position="34"/>
        <end position="139"/>
    </location>
</feature>
<protein>
    <submittedName>
        <fullName evidence="5">DUF5105 domain-containing protein</fullName>
    </submittedName>
</protein>
<feature type="signal peptide" evidence="2">
    <location>
        <begin position="1"/>
        <end position="19"/>
    </location>
</feature>
<evidence type="ECO:0000256" key="1">
    <source>
        <dbReference type="ARBA" id="ARBA00022729"/>
    </source>
</evidence>
<feature type="domain" description="DUF5105" evidence="4">
    <location>
        <begin position="155"/>
        <end position="341"/>
    </location>
</feature>
<gene>
    <name evidence="5" type="ORF">ABQG71_16670</name>
</gene>
<sequence length="344" mass="38855">MVKKISVLFVISLMVIFSAACQSSGKTTASEKQSSNTVEIKVNNYEYTLPDDTSTTLRDNEIVLKVNLTITNKDNKPLSLSSSHFTLYQGDSQVSELDFYSSKDKLKSNSLNSGKSVTGSLYYLVDKGEKYQLVYENRINKNNDPIEIDLDGKKILDTAEKLDNPAKALNAYTDVIVFGEENKQFPELTGDNKADIVNKYNEMFIKDFRRSASIYGNEVSDEDILNMYKSIQNTVKNKTKVETSVKAIKNDEAEVAAKVTGIDASELEEKLADISKEFYKGNITKKELYKKSLKLYASEFDKLPPASSPTEFEVKMKRNGEGQWKIDLNDFKTKEYMSSFIITE</sequence>
<dbReference type="Pfam" id="PF17118">
    <property type="entry name" value="DUF5105"/>
    <property type="match status" value="1"/>
</dbReference>